<comment type="subcellular location">
    <subcellularLocation>
        <location evidence="1">Cell membrane</location>
        <topology evidence="1">Multi-pass membrane protein</topology>
    </subcellularLocation>
</comment>
<organism evidence="7">
    <name type="scientific">marine metagenome</name>
    <dbReference type="NCBI Taxonomy" id="408172"/>
    <lineage>
        <taxon>unclassified sequences</taxon>
        <taxon>metagenomes</taxon>
        <taxon>ecological metagenomes</taxon>
    </lineage>
</organism>
<keyword evidence="4 6" id="KW-1133">Transmembrane helix</keyword>
<dbReference type="PANTHER" id="PTHR36570">
    <property type="entry name" value="DISULFIDE BOND FORMATION PROTEIN B"/>
    <property type="match status" value="1"/>
</dbReference>
<keyword evidence="5 6" id="KW-0472">Membrane</keyword>
<proteinExistence type="predicted"/>
<dbReference type="SUPFAM" id="SSF158442">
    <property type="entry name" value="DsbB-like"/>
    <property type="match status" value="1"/>
</dbReference>
<evidence type="ECO:0000256" key="2">
    <source>
        <dbReference type="ARBA" id="ARBA00022475"/>
    </source>
</evidence>
<dbReference type="GO" id="GO:0006457">
    <property type="term" value="P:protein folding"/>
    <property type="evidence" value="ECO:0007669"/>
    <property type="project" value="InterPro"/>
</dbReference>
<dbReference type="GO" id="GO:0015035">
    <property type="term" value="F:protein-disulfide reductase activity"/>
    <property type="evidence" value="ECO:0007669"/>
    <property type="project" value="InterPro"/>
</dbReference>
<evidence type="ECO:0000313" key="7">
    <source>
        <dbReference type="EMBL" id="SUZ79199.1"/>
    </source>
</evidence>
<evidence type="ECO:0000256" key="5">
    <source>
        <dbReference type="ARBA" id="ARBA00023136"/>
    </source>
</evidence>
<accession>A0A381QL79</accession>
<evidence type="ECO:0008006" key="8">
    <source>
        <dbReference type="Google" id="ProtNLM"/>
    </source>
</evidence>
<dbReference type="AlphaFoldDB" id="A0A381QL79"/>
<feature type="transmembrane region" description="Helical" evidence="6">
    <location>
        <begin position="70"/>
        <end position="87"/>
    </location>
</feature>
<feature type="transmembrane region" description="Helical" evidence="6">
    <location>
        <begin position="48"/>
        <end position="64"/>
    </location>
</feature>
<dbReference type="EMBL" id="UINC01001377">
    <property type="protein sequence ID" value="SUZ79199.1"/>
    <property type="molecule type" value="Genomic_DNA"/>
</dbReference>
<evidence type="ECO:0000256" key="1">
    <source>
        <dbReference type="ARBA" id="ARBA00004651"/>
    </source>
</evidence>
<keyword evidence="3 6" id="KW-0812">Transmembrane</keyword>
<dbReference type="GO" id="GO:0005886">
    <property type="term" value="C:plasma membrane"/>
    <property type="evidence" value="ECO:0007669"/>
    <property type="project" value="UniProtKB-SubCell"/>
</dbReference>
<dbReference type="Pfam" id="PF02600">
    <property type="entry name" value="DsbB"/>
    <property type="match status" value="1"/>
</dbReference>
<evidence type="ECO:0000256" key="6">
    <source>
        <dbReference type="SAM" id="Phobius"/>
    </source>
</evidence>
<feature type="transmembrane region" description="Helical" evidence="6">
    <location>
        <begin position="135"/>
        <end position="155"/>
    </location>
</feature>
<dbReference type="InterPro" id="IPR050183">
    <property type="entry name" value="DsbB"/>
</dbReference>
<sequence>MMTNYLRSIDSEDWSLLTVAAGATFLFAALTLEYVFDQLPCALCLNQRIWMILATLLAAGGLAHNPRLGIYPFLSLISSIVGIGFALRQIYLQITPSAASSCGPGLDYLRTNQFPLSDILKALTTGTGDCAEPSLIPAAALVAFVVLGVGATMQWRN</sequence>
<dbReference type="InterPro" id="IPR003752">
    <property type="entry name" value="DiS_bond_form_DsbB/BdbC"/>
</dbReference>
<keyword evidence="2" id="KW-1003">Cell membrane</keyword>
<gene>
    <name evidence="7" type="ORF">METZ01_LOCUS32053</name>
</gene>
<dbReference type="Gene3D" id="1.20.1550.10">
    <property type="entry name" value="DsbB-like"/>
    <property type="match status" value="1"/>
</dbReference>
<evidence type="ECO:0000256" key="3">
    <source>
        <dbReference type="ARBA" id="ARBA00022692"/>
    </source>
</evidence>
<reference evidence="7" key="1">
    <citation type="submission" date="2018-05" db="EMBL/GenBank/DDBJ databases">
        <authorList>
            <person name="Lanie J.A."/>
            <person name="Ng W.-L."/>
            <person name="Kazmierczak K.M."/>
            <person name="Andrzejewski T.M."/>
            <person name="Davidsen T.M."/>
            <person name="Wayne K.J."/>
            <person name="Tettelin H."/>
            <person name="Glass J.I."/>
            <person name="Rusch D."/>
            <person name="Podicherti R."/>
            <person name="Tsui H.-C.T."/>
            <person name="Winkler M.E."/>
        </authorList>
    </citation>
    <scope>NUCLEOTIDE SEQUENCE</scope>
</reference>
<protein>
    <recommendedName>
        <fullName evidence="8">Disulfide bond formation protein B</fullName>
    </recommendedName>
</protein>
<name>A0A381QL79_9ZZZZ</name>
<evidence type="ECO:0000256" key="4">
    <source>
        <dbReference type="ARBA" id="ARBA00022989"/>
    </source>
</evidence>
<dbReference type="InterPro" id="IPR023380">
    <property type="entry name" value="DsbB-like_sf"/>
</dbReference>
<feature type="transmembrane region" description="Helical" evidence="6">
    <location>
        <begin position="14"/>
        <end position="36"/>
    </location>
</feature>
<dbReference type="PANTHER" id="PTHR36570:SF3">
    <property type="entry name" value="DISULFIDE BOND FORMATION PROTEIN B"/>
    <property type="match status" value="1"/>
</dbReference>